<dbReference type="PANTHER" id="PTHR10824">
    <property type="entry name" value="ACYL-COENZYME A THIOESTERASE-RELATED"/>
    <property type="match status" value="1"/>
</dbReference>
<dbReference type="GO" id="GO:0006631">
    <property type="term" value="P:fatty acid metabolic process"/>
    <property type="evidence" value="ECO:0007669"/>
    <property type="project" value="TreeGrafter"/>
</dbReference>
<dbReference type="InterPro" id="IPR014940">
    <property type="entry name" value="BAAT_C"/>
</dbReference>
<dbReference type="Proteomes" id="UP000054387">
    <property type="component" value="Unassembled WGS sequence"/>
</dbReference>
<dbReference type="STRING" id="1514971.AUR64_02485"/>
<dbReference type="RefSeq" id="WP_058583558.1">
    <property type="nucleotide sequence ID" value="NZ_LOPU01000040.1"/>
</dbReference>
<dbReference type="InterPro" id="IPR029058">
    <property type="entry name" value="AB_hydrolase_fold"/>
</dbReference>
<dbReference type="InterPro" id="IPR016662">
    <property type="entry name" value="Acyl-CoA_thioEstase_long-chain"/>
</dbReference>
<evidence type="ECO:0000256" key="2">
    <source>
        <dbReference type="PIRSR" id="PIRSR016521-1"/>
    </source>
</evidence>
<keyword evidence="6" id="KW-1185">Reference proteome</keyword>
<dbReference type="PIRSF" id="PIRSF016521">
    <property type="entry name" value="Acyl-CoA_hydro"/>
    <property type="match status" value="1"/>
</dbReference>
<organism evidence="5 6">
    <name type="scientific">Haloprofundus marisrubri</name>
    <dbReference type="NCBI Taxonomy" id="1514971"/>
    <lineage>
        <taxon>Archaea</taxon>
        <taxon>Methanobacteriati</taxon>
        <taxon>Methanobacteriota</taxon>
        <taxon>Stenosarchaea group</taxon>
        <taxon>Halobacteria</taxon>
        <taxon>Halobacteriales</taxon>
        <taxon>Haloferacaceae</taxon>
        <taxon>Haloprofundus</taxon>
    </lineage>
</organism>
<dbReference type="Gene3D" id="3.40.50.1820">
    <property type="entry name" value="alpha/beta hydrolase"/>
    <property type="match status" value="1"/>
</dbReference>
<evidence type="ECO:0000313" key="5">
    <source>
        <dbReference type="EMBL" id="KTG07727.1"/>
    </source>
</evidence>
<dbReference type="OrthoDB" id="205226at2157"/>
<comment type="caution">
    <text evidence="5">The sequence shown here is derived from an EMBL/GenBank/DDBJ whole genome shotgun (WGS) entry which is preliminary data.</text>
</comment>
<accession>A0A0W1R4F4</accession>
<evidence type="ECO:0000259" key="3">
    <source>
        <dbReference type="Pfam" id="PF04775"/>
    </source>
</evidence>
<dbReference type="AlphaFoldDB" id="A0A0W1R4F4"/>
<feature type="active site" description="Charge relay system" evidence="2">
    <location>
        <position position="384"/>
    </location>
</feature>
<name>A0A0W1R4F4_9EURY</name>
<gene>
    <name evidence="5" type="ORF">AUR64_02485</name>
</gene>
<feature type="domain" description="Acyl-CoA thioester hydrolase/bile acid-CoA amino acid N-acetyltransferase" evidence="3">
    <location>
        <begin position="50"/>
        <end position="182"/>
    </location>
</feature>
<feature type="active site" description="Charge relay system" evidence="2">
    <location>
        <position position="277"/>
    </location>
</feature>
<dbReference type="Pfam" id="PF04775">
    <property type="entry name" value="Bile_Hydr_Trans"/>
    <property type="match status" value="1"/>
</dbReference>
<dbReference type="SUPFAM" id="SSF53474">
    <property type="entry name" value="alpha/beta-Hydrolases"/>
    <property type="match status" value="1"/>
</dbReference>
<proteinExistence type="inferred from homology"/>
<dbReference type="GO" id="GO:0006637">
    <property type="term" value="P:acyl-CoA metabolic process"/>
    <property type="evidence" value="ECO:0007669"/>
    <property type="project" value="InterPro"/>
</dbReference>
<feature type="active site" description="Charge relay system" evidence="2">
    <location>
        <position position="419"/>
    </location>
</feature>
<reference evidence="5 6" key="1">
    <citation type="submission" date="2015-12" db="EMBL/GenBank/DDBJ databases">
        <title>Haloprofundus marisrubri gen. nov., sp. nov., an extremely halophilic archaeon isolated from the Discovery deep brine-seawater interface in the Red Sea.</title>
        <authorList>
            <person name="Zhang G."/>
            <person name="Stingl U."/>
            <person name="Rashid M."/>
        </authorList>
    </citation>
    <scope>NUCLEOTIDE SEQUENCE [LARGE SCALE GENOMIC DNA]</scope>
    <source>
        <strain evidence="5 6">SB9</strain>
    </source>
</reference>
<evidence type="ECO:0000313" key="6">
    <source>
        <dbReference type="Proteomes" id="UP000054387"/>
    </source>
</evidence>
<feature type="domain" description="BAAT/Acyl-CoA thioester hydrolase C-terminal" evidence="4">
    <location>
        <begin position="248"/>
        <end position="465"/>
    </location>
</feature>
<dbReference type="GO" id="GO:0047617">
    <property type="term" value="F:fatty acyl-CoA hydrolase activity"/>
    <property type="evidence" value="ECO:0007669"/>
    <property type="project" value="TreeGrafter"/>
</dbReference>
<protein>
    <submittedName>
        <fullName evidence="5">Uncharacterized protein</fullName>
    </submittedName>
</protein>
<dbReference type="InterPro" id="IPR006862">
    <property type="entry name" value="Thio_Ohase/aa_AcTrfase"/>
</dbReference>
<dbReference type="Gene3D" id="2.60.40.2240">
    <property type="entry name" value="Acyl-CoA thioester hydrolase/BAAT N-terminal domain"/>
    <property type="match status" value="1"/>
</dbReference>
<dbReference type="InterPro" id="IPR042490">
    <property type="entry name" value="Thio_Ohase/BAAT_N"/>
</dbReference>
<dbReference type="EMBL" id="LOPU01000040">
    <property type="protein sequence ID" value="KTG07727.1"/>
    <property type="molecule type" value="Genomic_DNA"/>
</dbReference>
<dbReference type="Pfam" id="PF08840">
    <property type="entry name" value="BAAT_C"/>
    <property type="match status" value="1"/>
</dbReference>
<comment type="similarity">
    <text evidence="1">Belongs to the C/M/P thioester hydrolase family.</text>
</comment>
<dbReference type="PANTHER" id="PTHR10824:SF4">
    <property type="entry name" value="ACYL-COENZYME A THIOESTERASE 1-LIKE"/>
    <property type="match status" value="1"/>
</dbReference>
<evidence type="ECO:0000259" key="4">
    <source>
        <dbReference type="Pfam" id="PF08840"/>
    </source>
</evidence>
<sequence length="466" mass="50068">MSFDDIFSSTRRRELLLAVGSGSLLASAGCSSIGTGAEPAIGAPEECLLDEQLNLRISGLDAGTEVSLRAAYRPSSDAPLFRFSSRGQFESYATFEADENGAVDVTEMAPVGGTYDGVRPMGLIWSMRPREHISEANRAPELDEPSESGIVETVVTAFVDGDQVASTRIRRRADSPGIEQVEPPTDIVGRCYLPESDGPHPGVLVLHGGGDGTWMDREGKQLASHGFAAFVLRYTGPYGPIPTKPRRVPLEYFDSAIEWFTGLRAVSSDAIGTIGWSLGGQLSLLLGARRDDVGAVVCYNGPSYVMGFDSFGTSPWSVDGEPVPYIEVEFDAGQQRTTDGQQALHTTPAHETALAAADEKTRERTKISVERISGPVLYVAGGDDAVLPAAQSGREVVERLDSHDHPYDYKMLVYENAGHSVRFPYAPTQHRIVLGDRALGGTASGIARAEANSWPTVLSYLQDGLE</sequence>
<evidence type="ECO:0000256" key="1">
    <source>
        <dbReference type="ARBA" id="ARBA00006538"/>
    </source>
</evidence>